<dbReference type="PANTHER" id="PTHR38050">
    <property type="match status" value="1"/>
</dbReference>
<evidence type="ECO:0000313" key="9">
    <source>
        <dbReference type="EMBL" id="MBB5852840.1"/>
    </source>
</evidence>
<proteinExistence type="predicted"/>
<evidence type="ECO:0000313" key="10">
    <source>
        <dbReference type="Proteomes" id="UP000580861"/>
    </source>
</evidence>
<dbReference type="GO" id="GO:0030600">
    <property type="term" value="F:feruloyl esterase activity"/>
    <property type="evidence" value="ECO:0007669"/>
    <property type="project" value="InterPro"/>
</dbReference>
<keyword evidence="10" id="KW-1185">Reference proteome</keyword>
<keyword evidence="7" id="KW-0624">Polysaccharide degradation</keyword>
<keyword evidence="6" id="KW-0119">Carbohydrate metabolism</keyword>
<evidence type="ECO:0000256" key="5">
    <source>
        <dbReference type="ARBA" id="ARBA00022801"/>
    </source>
</evidence>
<evidence type="ECO:0000256" key="3">
    <source>
        <dbReference type="ARBA" id="ARBA00022651"/>
    </source>
</evidence>
<dbReference type="SUPFAM" id="SSF53474">
    <property type="entry name" value="alpha/beta-Hydrolases"/>
    <property type="match status" value="1"/>
</dbReference>
<dbReference type="EMBL" id="JACHMX010000001">
    <property type="protein sequence ID" value="MBB5852840.1"/>
    <property type="molecule type" value="Genomic_DNA"/>
</dbReference>
<keyword evidence="5" id="KW-0378">Hydrolase</keyword>
<evidence type="ECO:0000256" key="4">
    <source>
        <dbReference type="ARBA" id="ARBA00022729"/>
    </source>
</evidence>
<dbReference type="AlphaFoldDB" id="A0A841B1Y3"/>
<keyword evidence="4" id="KW-0732">Signal</keyword>
<dbReference type="GO" id="GO:0005576">
    <property type="term" value="C:extracellular region"/>
    <property type="evidence" value="ECO:0007669"/>
    <property type="project" value="UniProtKB-SubCell"/>
</dbReference>
<dbReference type="InterPro" id="IPR043595">
    <property type="entry name" value="FaeB/C/D"/>
</dbReference>
<sequence length="334" mass="35763">MLTRPAPGVTLITARRPIKEDRVPGPTKYLRRLALTAAAAAGLSLLAAPVASAAPSPVDRPVPTTGCHRPSPVPAGTTTLRTLTSGGLVREYTVHVPERYRSSRSYPLVLSFHGHKRTSKYQEELSGFSAYDAISVYPQGLPGTDGESAWTGAPYSAAADDVLFTSDLLNTLQRELCVDSRRIYATGKSNGGGFVGVLACRMPGRIAAFAPVAGAFYPQGGECHPSRPAPILDFHGTADATIPYTGNPAKGLPTLPDWLAGWADRNGCFPRPIQYSPKTDVTVQRWLGCSLQHYRVEGAGHVWPSTAPNNDSATPTVINATPVIWNFLLAHRLR</sequence>
<dbReference type="InterPro" id="IPR029058">
    <property type="entry name" value="AB_hydrolase_fold"/>
</dbReference>
<keyword evidence="2" id="KW-0964">Secreted</keyword>
<feature type="compositionally biased region" description="Low complexity" evidence="8">
    <location>
        <begin position="54"/>
        <end position="63"/>
    </location>
</feature>
<evidence type="ECO:0000256" key="7">
    <source>
        <dbReference type="ARBA" id="ARBA00023326"/>
    </source>
</evidence>
<protein>
    <submittedName>
        <fullName evidence="9">Polyhydroxybutyrate depolymerase</fullName>
    </submittedName>
</protein>
<comment type="subcellular location">
    <subcellularLocation>
        <location evidence="1">Secreted</location>
    </subcellularLocation>
</comment>
<reference evidence="9 10" key="1">
    <citation type="submission" date="2020-08" db="EMBL/GenBank/DDBJ databases">
        <title>Sequencing the genomes of 1000 actinobacteria strains.</title>
        <authorList>
            <person name="Klenk H.-P."/>
        </authorList>
    </citation>
    <scope>NUCLEOTIDE SEQUENCE [LARGE SCALE GENOMIC DNA]</scope>
    <source>
        <strain evidence="9 10">DSM 45272</strain>
    </source>
</reference>
<evidence type="ECO:0000256" key="6">
    <source>
        <dbReference type="ARBA" id="ARBA00023277"/>
    </source>
</evidence>
<accession>A0A841B1Y3</accession>
<comment type="caution">
    <text evidence="9">The sequence shown here is derived from an EMBL/GenBank/DDBJ whole genome shotgun (WGS) entry which is preliminary data.</text>
</comment>
<name>A0A841B1Y3_9PSEU</name>
<evidence type="ECO:0000256" key="1">
    <source>
        <dbReference type="ARBA" id="ARBA00004613"/>
    </source>
</evidence>
<gene>
    <name evidence="9" type="ORF">HDA45_002927</name>
</gene>
<dbReference type="PANTHER" id="PTHR38050:SF2">
    <property type="entry name" value="FERULOYL ESTERASE C-RELATED"/>
    <property type="match status" value="1"/>
</dbReference>
<dbReference type="Gene3D" id="3.40.50.1820">
    <property type="entry name" value="alpha/beta hydrolase"/>
    <property type="match status" value="1"/>
</dbReference>
<evidence type="ECO:0000256" key="8">
    <source>
        <dbReference type="SAM" id="MobiDB-lite"/>
    </source>
</evidence>
<organism evidence="9 10">
    <name type="scientific">Amycolatopsis umgeniensis</name>
    <dbReference type="NCBI Taxonomy" id="336628"/>
    <lineage>
        <taxon>Bacteria</taxon>
        <taxon>Bacillati</taxon>
        <taxon>Actinomycetota</taxon>
        <taxon>Actinomycetes</taxon>
        <taxon>Pseudonocardiales</taxon>
        <taxon>Pseudonocardiaceae</taxon>
        <taxon>Amycolatopsis</taxon>
    </lineage>
</organism>
<dbReference type="GO" id="GO:0045493">
    <property type="term" value="P:xylan catabolic process"/>
    <property type="evidence" value="ECO:0007669"/>
    <property type="project" value="UniProtKB-KW"/>
</dbReference>
<keyword evidence="3" id="KW-0858">Xylan degradation</keyword>
<feature type="region of interest" description="Disordered" evidence="8">
    <location>
        <begin position="54"/>
        <end position="80"/>
    </location>
</feature>
<evidence type="ECO:0000256" key="2">
    <source>
        <dbReference type="ARBA" id="ARBA00022525"/>
    </source>
</evidence>
<dbReference type="Proteomes" id="UP000580861">
    <property type="component" value="Unassembled WGS sequence"/>
</dbReference>